<name>A0A1D3RKH4_9CAUD</name>
<protein>
    <submittedName>
        <fullName evidence="1">Thioredoxin, phage-associated</fullName>
    </submittedName>
</protein>
<dbReference type="Proteomes" id="UP000279601">
    <property type="component" value="Segment"/>
</dbReference>
<proteinExistence type="predicted"/>
<dbReference type="GeneID" id="65109234"/>
<accession>A0A1D3RKH4</accession>
<reference evidence="2" key="1">
    <citation type="submission" date="2016-09" db="EMBL/GenBank/DDBJ databases">
        <authorList>
            <person name="Kajsik M."/>
        </authorList>
    </citation>
    <scope>NUCLEOTIDE SEQUENCE [LARGE SCALE GENOMIC DNA]</scope>
</reference>
<dbReference type="RefSeq" id="YP_010091702.1">
    <property type="nucleotide sequence ID" value="NC_055726.1"/>
</dbReference>
<dbReference type="KEGG" id="vg:65109234"/>
<keyword evidence="2" id="KW-1185">Reference proteome</keyword>
<dbReference type="InterPro" id="IPR018775">
    <property type="entry name" value="RlaP"/>
</dbReference>
<dbReference type="PANTHER" id="PTHR34817:SF1">
    <property type="entry name" value="NUCLEOTIDYLTRANSFERASE"/>
    <property type="match status" value="1"/>
</dbReference>
<sequence>MKTVMKGYFGSHLYGTSTPESDTDFKEIFVPHPKEIMLGRAMNHTNLNTNNSSTKNSHDDVDHELYSLKYFLQLAATGETVALDMLHTPVNMVVKSELPEVWKFVQDNRWRFYTTDMKAYLGYVRKQAAKYGVKGSRLAELRKVLEVLEPYPEWKYEDRPKDKAHNVRWKVADIAHLLPTSEFLEWTDFVDHKSGVQKFYNVLGRKFQTTITVAEMKYSLTKLWNEYGERARKAEANEGVDWKALSHALRGGLQLQEIYTTGDLVYPLKDAEFIKKVKAGTIPFKEVQEWLENCVDEVERQSIIASKNGMPDKVDMTFWDKFLEEVYLANHNSYYR</sequence>
<dbReference type="Pfam" id="PF10127">
    <property type="entry name" value="RlaP"/>
    <property type="match status" value="1"/>
</dbReference>
<dbReference type="EMBL" id="LT614807">
    <property type="protein sequence ID" value="SCN45780.1"/>
    <property type="molecule type" value="Genomic_DNA"/>
</dbReference>
<dbReference type="PANTHER" id="PTHR34817">
    <property type="entry name" value="NUCLEOTIDYLTRANSFERASE"/>
    <property type="match status" value="1"/>
</dbReference>
<evidence type="ECO:0000313" key="1">
    <source>
        <dbReference type="EMBL" id="SCN45780.1"/>
    </source>
</evidence>
<organism evidence="1 2">
    <name type="scientific">Cronobacter phage Pet-CM3-4</name>
    <dbReference type="NCBI Taxonomy" id="1892569"/>
    <lineage>
        <taxon>Viruses</taxon>
        <taxon>Duplodnaviria</taxon>
        <taxon>Heunggongvirae</taxon>
        <taxon>Uroviricota</taxon>
        <taxon>Caudoviricetes</taxon>
        <taxon>Pantevenvirales</taxon>
        <taxon>Straboviridae</taxon>
        <taxon>Tevenvirinae</taxon>
        <taxon>Karamvirus</taxon>
        <taxon>Karamvirus petcm34</taxon>
    </lineage>
</organism>
<evidence type="ECO:0000313" key="2">
    <source>
        <dbReference type="Proteomes" id="UP000279601"/>
    </source>
</evidence>